<reference evidence="4 5" key="1">
    <citation type="journal article" date="2021" name="Environ. Microbiol.">
        <title>Genetic insights into the dark matter of the mammalian gut microbiota through targeted genome reconstruction.</title>
        <authorList>
            <person name="Lugli G.A."/>
            <person name="Alessandri G."/>
            <person name="Milani C."/>
            <person name="Viappiani A."/>
            <person name="Fontana F."/>
            <person name="Tarracchini C."/>
            <person name="Mancabelli L."/>
            <person name="Argentini C."/>
            <person name="Ruiz L."/>
            <person name="Margolles A."/>
            <person name="van Sinderen D."/>
            <person name="Turroni F."/>
            <person name="Ventura M."/>
        </authorList>
    </citation>
    <scope>NUCLEOTIDE SEQUENCE [LARGE SCALE GENOMIC DNA]</scope>
    <source>
        <strain evidence="4 5">LC6</strain>
    </source>
</reference>
<proteinExistence type="predicted"/>
<evidence type="ECO:0000313" key="4">
    <source>
        <dbReference type="EMBL" id="MBT1174577.1"/>
    </source>
</evidence>
<protein>
    <submittedName>
        <fullName evidence="4">ABC transporter substrate-binding protein</fullName>
    </submittedName>
</protein>
<dbReference type="InterPro" id="IPR000914">
    <property type="entry name" value="SBP_5_dom"/>
</dbReference>
<evidence type="ECO:0000313" key="5">
    <source>
        <dbReference type="Proteomes" id="UP000711736"/>
    </source>
</evidence>
<evidence type="ECO:0000259" key="3">
    <source>
        <dbReference type="Pfam" id="PF00496"/>
    </source>
</evidence>
<dbReference type="Pfam" id="PF00496">
    <property type="entry name" value="SBP_bac_5"/>
    <property type="match status" value="1"/>
</dbReference>
<dbReference type="EMBL" id="JAFEJU010000002">
    <property type="protein sequence ID" value="MBT1174577.1"/>
    <property type="molecule type" value="Genomic_DNA"/>
</dbReference>
<dbReference type="PROSITE" id="PS51257">
    <property type="entry name" value="PROKAR_LIPOPROTEIN"/>
    <property type="match status" value="1"/>
</dbReference>
<dbReference type="Proteomes" id="UP000711736">
    <property type="component" value="Unassembled WGS sequence"/>
</dbReference>
<keyword evidence="1" id="KW-0732">Signal</keyword>
<comment type="caution">
    <text evidence="4">The sequence shown here is derived from an EMBL/GenBank/DDBJ whole genome shotgun (WGS) entry which is preliminary data.</text>
</comment>
<feature type="domain" description="Solute-binding protein family 5" evidence="3">
    <location>
        <begin position="98"/>
        <end position="431"/>
    </location>
</feature>
<dbReference type="PIRSF" id="PIRSF002741">
    <property type="entry name" value="MppA"/>
    <property type="match status" value="1"/>
</dbReference>
<evidence type="ECO:0000256" key="2">
    <source>
        <dbReference type="SAM" id="Phobius"/>
    </source>
</evidence>
<dbReference type="SUPFAM" id="SSF53850">
    <property type="entry name" value="Periplasmic binding protein-like II"/>
    <property type="match status" value="1"/>
</dbReference>
<dbReference type="InterPro" id="IPR039424">
    <property type="entry name" value="SBP_5"/>
</dbReference>
<dbReference type="Gene3D" id="3.40.190.10">
    <property type="entry name" value="Periplasmic binding protein-like II"/>
    <property type="match status" value="1"/>
</dbReference>
<keyword evidence="2" id="KW-0472">Membrane</keyword>
<dbReference type="InterPro" id="IPR030678">
    <property type="entry name" value="Peptide/Ni-bd"/>
</dbReference>
<gene>
    <name evidence="4" type="ORF">JS530_03465</name>
</gene>
<sequence length="527" mass="57462">MASRAKNPKKHGPKWWLISLIAVIVACAVVIGVTVAYGKKSDSADASAKNMIADTVTIGLKLAPTNLDIRNTAGSALDQVLIGNVYEGIVARDSKNQVAPGLASSWEESKDGLTYTFHLNKNMSFSNGDKLDAEDVAWSINELIAKQYHDADALTAVSKVEAKNADTVVMTLKTPNSNLLWTLTGRAGLVFDKDAKYDLKTQAVGSGPYTVAKFVENDSITLKANDKYWGKNKAKTPTVVVKYLADDNAAVNALKSGDVQVLAPITETLAGPFKSDSANYTVKAGNGTDKYVLGFNNASGSKLADKRIRQAIRYAINHKEIIASRGGADKALGGPIPSLDPGYEDLTKLYPYDQAKAKSLMAEAGYSTDKPLELSLTYANIYGTELGDQLRSQLKPIGIDLKVNVVEFSTWLQDVYTNHDFDISLVDHNESHDFYSWADPTYYFGYDNADVQKLYNEGVAATTDKERDAKFAEAAKLISEDAPADWLFNYRITTVTAKGVKGFPFDLNQTVLPLYNVTYSLAEFSQK</sequence>
<keyword evidence="5" id="KW-1185">Reference proteome</keyword>
<dbReference type="PANTHER" id="PTHR30290">
    <property type="entry name" value="PERIPLASMIC BINDING COMPONENT OF ABC TRANSPORTER"/>
    <property type="match status" value="1"/>
</dbReference>
<name>A0ABS5UU39_9BIFI</name>
<keyword evidence="2" id="KW-0812">Transmembrane</keyword>
<keyword evidence="2" id="KW-1133">Transmembrane helix</keyword>
<dbReference type="PANTHER" id="PTHR30290:SF38">
    <property type="entry name" value="D,D-DIPEPTIDE-BINDING PERIPLASMIC PROTEIN DDPA-RELATED"/>
    <property type="match status" value="1"/>
</dbReference>
<feature type="transmembrane region" description="Helical" evidence="2">
    <location>
        <begin position="15"/>
        <end position="37"/>
    </location>
</feature>
<dbReference type="Gene3D" id="3.10.105.10">
    <property type="entry name" value="Dipeptide-binding Protein, Domain 3"/>
    <property type="match status" value="1"/>
</dbReference>
<evidence type="ECO:0000256" key="1">
    <source>
        <dbReference type="ARBA" id="ARBA00022729"/>
    </source>
</evidence>
<dbReference type="CDD" id="cd08494">
    <property type="entry name" value="PBP2_NikA_DppA_OppA_like_6"/>
    <property type="match status" value="1"/>
</dbReference>
<accession>A0ABS5UU39</accession>
<organism evidence="4 5">
    <name type="scientific">Bifidobacterium colobi</name>
    <dbReference type="NCBI Taxonomy" id="2809026"/>
    <lineage>
        <taxon>Bacteria</taxon>
        <taxon>Bacillati</taxon>
        <taxon>Actinomycetota</taxon>
        <taxon>Actinomycetes</taxon>
        <taxon>Bifidobacteriales</taxon>
        <taxon>Bifidobacteriaceae</taxon>
        <taxon>Bifidobacterium</taxon>
    </lineage>
</organism>